<organism evidence="5 6">
    <name type="scientific">Sporothrix stenoceras</name>
    <dbReference type="NCBI Taxonomy" id="5173"/>
    <lineage>
        <taxon>Eukaryota</taxon>
        <taxon>Fungi</taxon>
        <taxon>Dikarya</taxon>
        <taxon>Ascomycota</taxon>
        <taxon>Pezizomycotina</taxon>
        <taxon>Sordariomycetes</taxon>
        <taxon>Sordariomycetidae</taxon>
        <taxon>Ophiostomatales</taxon>
        <taxon>Ophiostomataceae</taxon>
        <taxon>Sporothrix</taxon>
    </lineage>
</organism>
<keyword evidence="6" id="KW-1185">Reference proteome</keyword>
<evidence type="ECO:0000256" key="1">
    <source>
        <dbReference type="ARBA" id="ARBA00006194"/>
    </source>
</evidence>
<evidence type="ECO:0000313" key="6">
    <source>
        <dbReference type="Proteomes" id="UP001583186"/>
    </source>
</evidence>
<name>A0ABR3ZP45_9PEZI</name>
<dbReference type="SUPFAM" id="SSF53137">
    <property type="entry name" value="Translational machinery components"/>
    <property type="match status" value="1"/>
</dbReference>
<comment type="similarity">
    <text evidence="1">Belongs to the universal ribosomal protein uS11 family.</text>
</comment>
<dbReference type="EMBL" id="JAWCUI010000006">
    <property type="protein sequence ID" value="KAL1901937.1"/>
    <property type="molecule type" value="Genomic_DNA"/>
</dbReference>
<reference evidence="5 6" key="1">
    <citation type="journal article" date="2024" name="IMA Fungus">
        <title>IMA Genome - F19 : A genome assembly and annotation guide to empower mycologists, including annotated draft genome sequences of Ceratocystis pirilliformis, Diaporthe australafricana, Fusarium ophioides, Paecilomyces lecythidis, and Sporothrix stenoceras.</title>
        <authorList>
            <person name="Aylward J."/>
            <person name="Wilson A.M."/>
            <person name="Visagie C.M."/>
            <person name="Spraker J."/>
            <person name="Barnes I."/>
            <person name="Buitendag C."/>
            <person name="Ceriani C."/>
            <person name="Del Mar Angel L."/>
            <person name="du Plessis D."/>
            <person name="Fuchs T."/>
            <person name="Gasser K."/>
            <person name="Kramer D."/>
            <person name="Li W."/>
            <person name="Munsamy K."/>
            <person name="Piso A."/>
            <person name="Price J.L."/>
            <person name="Sonnekus B."/>
            <person name="Thomas C."/>
            <person name="van der Nest A."/>
            <person name="van Dijk A."/>
            <person name="van Heerden A."/>
            <person name="van Vuuren N."/>
            <person name="Yilmaz N."/>
            <person name="Duong T.A."/>
            <person name="van der Merwe N.A."/>
            <person name="Wingfield M.J."/>
            <person name="Wingfield B.D."/>
        </authorList>
    </citation>
    <scope>NUCLEOTIDE SEQUENCE [LARGE SCALE GENOMIC DNA]</scope>
    <source>
        <strain evidence="5 6">CMW 5346</strain>
    </source>
</reference>
<evidence type="ECO:0000256" key="3">
    <source>
        <dbReference type="ARBA" id="ARBA00023274"/>
    </source>
</evidence>
<keyword evidence="3" id="KW-0687">Ribonucleoprotein</keyword>
<comment type="caution">
    <text evidence="5">The sequence shown here is derived from an EMBL/GenBank/DDBJ whole genome shotgun (WGS) entry which is preliminary data.</text>
</comment>
<keyword evidence="2" id="KW-0689">Ribosomal protein</keyword>
<feature type="compositionally biased region" description="Low complexity" evidence="4">
    <location>
        <begin position="30"/>
        <end position="48"/>
    </location>
</feature>
<gene>
    <name evidence="5" type="ORF">Sste5346_001642</name>
</gene>
<evidence type="ECO:0008006" key="7">
    <source>
        <dbReference type="Google" id="ProtNLM"/>
    </source>
</evidence>
<evidence type="ECO:0000256" key="2">
    <source>
        <dbReference type="ARBA" id="ARBA00022980"/>
    </source>
</evidence>
<evidence type="ECO:0000256" key="4">
    <source>
        <dbReference type="SAM" id="MobiDB-lite"/>
    </source>
</evidence>
<evidence type="ECO:0000313" key="5">
    <source>
        <dbReference type="EMBL" id="KAL1901937.1"/>
    </source>
</evidence>
<sequence>MEKVSASSMRLARTLVQSIASPALRPASRISTSSFSSFSSITTSSSSIPTALRRPCATAQSIRLFSSTSAFRNADQPPASGSSSSAAAPPPPPPRPSSASLMEGLADLLPSTQSSSSSLSSSSAAESSALQGSSSSAFDSLNRMKDEVEDYNGEFHIAIYSHKHNTHVTLSKPNGQVIFSVSTGNIGFKKSMRGSYDAAYQLGAFACDKAYRGGWHKKIHRLRVSLRGFGPGREALTKILLGTEGRLLRNKITQVADTTKLKFGGCRSPKKRRLG</sequence>
<feature type="region of interest" description="Disordered" evidence="4">
    <location>
        <begin position="22"/>
        <end position="52"/>
    </location>
</feature>
<accession>A0ABR3ZP45</accession>
<dbReference type="InterPro" id="IPR036967">
    <property type="entry name" value="Ribosomal_uS11_sf"/>
</dbReference>
<dbReference type="Gene3D" id="3.30.420.80">
    <property type="entry name" value="Ribosomal protein S11"/>
    <property type="match status" value="1"/>
</dbReference>
<dbReference type="Pfam" id="PF00411">
    <property type="entry name" value="Ribosomal_S11"/>
    <property type="match status" value="1"/>
</dbReference>
<dbReference type="HAMAP" id="MF_01310">
    <property type="entry name" value="Ribosomal_uS11"/>
    <property type="match status" value="1"/>
</dbReference>
<feature type="compositionally biased region" description="Low complexity" evidence="4">
    <location>
        <begin position="77"/>
        <end position="87"/>
    </location>
</feature>
<protein>
    <recommendedName>
        <fullName evidence="7">37S ribosomal protein</fullName>
    </recommendedName>
</protein>
<dbReference type="PANTHER" id="PTHR11759">
    <property type="entry name" value="40S RIBOSOMAL PROTEIN S14/30S RIBOSOMAL PROTEIN S11"/>
    <property type="match status" value="1"/>
</dbReference>
<dbReference type="Proteomes" id="UP001583186">
    <property type="component" value="Unassembled WGS sequence"/>
</dbReference>
<dbReference type="InterPro" id="IPR001971">
    <property type="entry name" value="Ribosomal_uS11"/>
</dbReference>
<proteinExistence type="inferred from homology"/>
<feature type="region of interest" description="Disordered" evidence="4">
    <location>
        <begin position="71"/>
        <end position="101"/>
    </location>
</feature>